<keyword evidence="1" id="KW-1133">Transmembrane helix</keyword>
<gene>
    <name evidence="2" type="ORF">FXF49_05785</name>
</gene>
<evidence type="ECO:0000313" key="3">
    <source>
        <dbReference type="Proteomes" id="UP000323337"/>
    </source>
</evidence>
<dbReference type="EMBL" id="VSIV01000134">
    <property type="protein sequence ID" value="TYB33550.1"/>
    <property type="molecule type" value="Genomic_DNA"/>
</dbReference>
<proteinExistence type="predicted"/>
<evidence type="ECO:0000313" key="2">
    <source>
        <dbReference type="EMBL" id="TYB33550.1"/>
    </source>
</evidence>
<dbReference type="AlphaFoldDB" id="A0A5D0MPS3"/>
<organism evidence="2 3">
    <name type="scientific">Flexistipes sinusarabici</name>
    <dbReference type="NCBI Taxonomy" id="2352"/>
    <lineage>
        <taxon>Bacteria</taxon>
        <taxon>Pseudomonadati</taxon>
        <taxon>Deferribacterota</taxon>
        <taxon>Deferribacteres</taxon>
        <taxon>Deferribacterales</taxon>
        <taxon>Flexistipitaceae</taxon>
        <taxon>Flexistipes</taxon>
    </lineage>
</organism>
<name>A0A5D0MPS3_FLESI</name>
<feature type="transmembrane region" description="Helical" evidence="1">
    <location>
        <begin position="57"/>
        <end position="78"/>
    </location>
</feature>
<comment type="caution">
    <text evidence="2">The sequence shown here is derived from an EMBL/GenBank/DDBJ whole genome shotgun (WGS) entry which is preliminary data.</text>
</comment>
<evidence type="ECO:0000256" key="1">
    <source>
        <dbReference type="SAM" id="Phobius"/>
    </source>
</evidence>
<reference evidence="2 3" key="1">
    <citation type="submission" date="2019-08" db="EMBL/GenBank/DDBJ databases">
        <title>Genomic characterization of a novel candidate phylum (ARYD3) from a high temperature, high salinity tertiary oil reservoir in north central Oklahoma, USA.</title>
        <authorList>
            <person name="Youssef N.H."/>
            <person name="Yadav A."/>
            <person name="Elshahed M.S."/>
        </authorList>
    </citation>
    <scope>NUCLEOTIDE SEQUENCE [LARGE SCALE GENOMIC DNA]</scope>
    <source>
        <strain evidence="2">ARYD1</strain>
    </source>
</reference>
<feature type="non-terminal residue" evidence="2">
    <location>
        <position position="1"/>
    </location>
</feature>
<sequence length="82" mass="9517">KFEDKIILPAMDNVKYLFFNFMPSLLGTLTSNPYKLVNQIITGGVKEEKRGSEAESYFWLIGWSVFIITVFLAIYLLAFMHF</sequence>
<accession>A0A5D0MPS3</accession>
<dbReference type="Proteomes" id="UP000323337">
    <property type="component" value="Unassembled WGS sequence"/>
</dbReference>
<keyword evidence="1" id="KW-0812">Transmembrane</keyword>
<keyword evidence="1" id="KW-0472">Membrane</keyword>
<protein>
    <submittedName>
        <fullName evidence="2">Na(+)/H(+) antiporter subunit D</fullName>
    </submittedName>
</protein>